<proteinExistence type="predicted"/>
<protein>
    <recommendedName>
        <fullName evidence="2">Ribbon-helix-helix, copG family protein</fullName>
    </recommendedName>
</protein>
<evidence type="ECO:0008006" key="2">
    <source>
        <dbReference type="Google" id="ProtNLM"/>
    </source>
</evidence>
<dbReference type="InterPro" id="IPR013321">
    <property type="entry name" value="Arc_rbn_hlx_hlx"/>
</dbReference>
<dbReference type="Gene3D" id="1.10.1220.10">
    <property type="entry name" value="Met repressor-like"/>
    <property type="match status" value="1"/>
</dbReference>
<dbReference type="AlphaFoldDB" id="A0A2I6SWB4"/>
<dbReference type="EMBL" id="MG205643">
    <property type="protein sequence ID" value="AUO31829.1"/>
    <property type="molecule type" value="Genomic_DNA"/>
</dbReference>
<dbReference type="GO" id="GO:0006355">
    <property type="term" value="P:regulation of DNA-templated transcription"/>
    <property type="evidence" value="ECO:0007669"/>
    <property type="project" value="InterPro"/>
</dbReference>
<name>A0A2I6SWB4_PARSO</name>
<sequence length="77" mass="9036">MNINIYNVSKNTVNKIDDMAEKKGISRNEFLKNYFTNIAVQDNLLDVFNRNEKLLKKLEFSLNENSKTLNKINNEIL</sequence>
<dbReference type="RefSeq" id="WP_172692207.1">
    <property type="nucleotide sequence ID" value="NZ_MG205643.1"/>
</dbReference>
<evidence type="ECO:0000313" key="1">
    <source>
        <dbReference type="EMBL" id="AUO31829.1"/>
    </source>
</evidence>
<keyword evidence="1" id="KW-0614">Plasmid</keyword>
<geneLocation type="plasmid" evidence="1">
    <name>pCS1-5</name>
</geneLocation>
<reference evidence="1" key="1">
    <citation type="submission" date="2017-10" db="EMBL/GenBank/DDBJ databases">
        <title>Conjugative transfer of the toxin plasmid of Clostridium sordellii.</title>
        <authorList>
            <person name="Vidor C.J."/>
            <person name="Awad M."/>
            <person name="Lyras D."/>
        </authorList>
    </citation>
    <scope>NUCLEOTIDE SEQUENCE</scope>
    <source>
        <strain evidence="1">S0804018</strain>
        <plasmid evidence="1">pCS1-5</plasmid>
    </source>
</reference>
<organism evidence="1">
    <name type="scientific">Paraclostridium sordellii</name>
    <name type="common">Clostridium sordellii</name>
    <dbReference type="NCBI Taxonomy" id="1505"/>
    <lineage>
        <taxon>Bacteria</taxon>
        <taxon>Bacillati</taxon>
        <taxon>Bacillota</taxon>
        <taxon>Clostridia</taxon>
        <taxon>Peptostreptococcales</taxon>
        <taxon>Peptostreptococcaceae</taxon>
        <taxon>Paraclostridium</taxon>
    </lineage>
</organism>
<accession>A0A2I6SWB4</accession>